<feature type="region of interest" description="Disordered" evidence="1">
    <location>
        <begin position="50"/>
        <end position="86"/>
    </location>
</feature>
<dbReference type="EMBL" id="CP011026">
    <property type="protein sequence ID" value="ATC88610.1"/>
    <property type="molecule type" value="Genomic_DNA"/>
</dbReference>
<accession>A0A290SCA1</accession>
<evidence type="ECO:0000313" key="3">
    <source>
        <dbReference type="EMBL" id="ATC88610.1"/>
    </source>
</evidence>
<feature type="transmembrane region" description="Helical" evidence="2">
    <location>
        <begin position="30"/>
        <end position="47"/>
    </location>
</feature>
<dbReference type="KEGG" id="part:PARC_b0407"/>
<gene>
    <name evidence="3" type="ORF">PARC_b0407</name>
</gene>
<feature type="compositionally biased region" description="Low complexity" evidence="1">
    <location>
        <begin position="50"/>
        <end position="78"/>
    </location>
</feature>
<protein>
    <submittedName>
        <fullName evidence="3">Uncharacterized protein</fullName>
    </submittedName>
</protein>
<keyword evidence="2" id="KW-0812">Transmembrane</keyword>
<dbReference type="AlphaFoldDB" id="A0A290SCA1"/>
<evidence type="ECO:0000256" key="1">
    <source>
        <dbReference type="SAM" id="MobiDB-lite"/>
    </source>
</evidence>
<evidence type="ECO:0000256" key="2">
    <source>
        <dbReference type="SAM" id="Phobius"/>
    </source>
</evidence>
<organism evidence="3 4">
    <name type="scientific">Pseudoalteromonas arctica A 37-1-2</name>
    <dbReference type="NCBI Taxonomy" id="1117313"/>
    <lineage>
        <taxon>Bacteria</taxon>
        <taxon>Pseudomonadati</taxon>
        <taxon>Pseudomonadota</taxon>
        <taxon>Gammaproteobacteria</taxon>
        <taxon>Alteromonadales</taxon>
        <taxon>Pseudoalteromonadaceae</taxon>
        <taxon>Pseudoalteromonas</taxon>
    </lineage>
</organism>
<keyword evidence="2" id="KW-0472">Membrane</keyword>
<name>A0A290SCA1_9GAMM</name>
<dbReference type="Proteomes" id="UP000016505">
    <property type="component" value="Chromosome II"/>
</dbReference>
<keyword evidence="2" id="KW-1133">Transmembrane helix</keyword>
<dbReference type="RefSeq" id="WP_010555288.1">
    <property type="nucleotide sequence ID" value="NZ_CP011026.1"/>
</dbReference>
<reference evidence="3 4" key="1">
    <citation type="journal article" date="2012" name="J. Bacteriol.">
        <title>Genome sequences of type strains of seven species of the marine bacterium Pseudoalteromonas.</title>
        <authorList>
            <person name="Xie B.B."/>
            <person name="Shu Y.L."/>
            <person name="Qin Q.L."/>
            <person name="Rong J.C."/>
            <person name="Zhang X.Y."/>
            <person name="Chen X.L."/>
            <person name="Shi M."/>
            <person name="He H.L."/>
            <person name="Zhou B.C."/>
            <person name="Zhang Y.Z."/>
        </authorList>
    </citation>
    <scope>NUCLEOTIDE SEQUENCE [LARGE SCALE GENOMIC DNA]</scope>
    <source>
        <strain evidence="3 4">A 37-1-2</strain>
    </source>
</reference>
<proteinExistence type="predicted"/>
<evidence type="ECO:0000313" key="4">
    <source>
        <dbReference type="Proteomes" id="UP000016505"/>
    </source>
</evidence>
<sequence length="86" mass="8670">MKNIIRTILLTVLIVAVFKGVSTGQWSSSITIVIVSGVLLLVTFISAKSSRGSSAYTGSDSSVSSSSNSSHSHTNCSGGDSGGGCD</sequence>